<evidence type="ECO:0000313" key="7">
    <source>
        <dbReference type="EMBL" id="MDO7253882.1"/>
    </source>
</evidence>
<feature type="domain" description="Prohead serine protease" evidence="5">
    <location>
        <begin position="54"/>
        <end position="164"/>
    </location>
</feature>
<dbReference type="GO" id="GO:0008233">
    <property type="term" value="F:peptidase activity"/>
    <property type="evidence" value="ECO:0007669"/>
    <property type="project" value="UniProtKB-KW"/>
</dbReference>
<evidence type="ECO:0000259" key="6">
    <source>
        <dbReference type="Pfam" id="PF05065"/>
    </source>
</evidence>
<comment type="caution">
    <text evidence="8">The sequence shown here is derived from an EMBL/GenBank/DDBJ whole genome shotgun (WGS) entry which is preliminary data.</text>
</comment>
<dbReference type="NCBIfam" id="TIGR01554">
    <property type="entry name" value="major_cap_HK97"/>
    <property type="match status" value="1"/>
</dbReference>
<dbReference type="Proteomes" id="UP001240777">
    <property type="component" value="Unassembled WGS sequence"/>
</dbReference>
<reference evidence="8 10" key="1">
    <citation type="submission" date="2023-07" db="EMBL/GenBank/DDBJ databases">
        <title>Unpublished Manusciprt.</title>
        <authorList>
            <person name="Aydin F."/>
            <person name="Tarhane S."/>
            <person name="Saticioglu I.B."/>
            <person name="Karakaya E."/>
            <person name="Abay S."/>
            <person name="Guran O."/>
            <person name="Bozkurt E."/>
            <person name="Uzum N."/>
            <person name="Olgun K."/>
            <person name="Jablonski D."/>
        </authorList>
    </citation>
    <scope>NUCLEOTIDE SEQUENCE</scope>
    <source>
        <strain evidence="10">faydin-H75</strain>
        <strain evidence="8">Faydin-H76</strain>
    </source>
</reference>
<keyword evidence="10" id="KW-1185">Reference proteome</keyword>
<comment type="subcellular location">
    <subcellularLocation>
        <location evidence="1">Virion</location>
    </subcellularLocation>
</comment>
<dbReference type="EMBL" id="JAUPEV010000017">
    <property type="protein sequence ID" value="MDO7253882.1"/>
    <property type="molecule type" value="Genomic_DNA"/>
</dbReference>
<dbReference type="InterPro" id="IPR024455">
    <property type="entry name" value="Phage_capsid"/>
</dbReference>
<keyword evidence="3" id="KW-0645">Protease</keyword>
<feature type="domain" description="Phage capsid-like C-terminal" evidence="6">
    <location>
        <begin position="316"/>
        <end position="570"/>
    </location>
</feature>
<dbReference type="InterPro" id="IPR054612">
    <property type="entry name" value="Phage_capsid-like_C"/>
</dbReference>
<evidence type="ECO:0000313" key="9">
    <source>
        <dbReference type="Proteomes" id="UP001177258"/>
    </source>
</evidence>
<evidence type="ECO:0000256" key="1">
    <source>
        <dbReference type="ARBA" id="ARBA00004328"/>
    </source>
</evidence>
<evidence type="ECO:0000256" key="4">
    <source>
        <dbReference type="ARBA" id="ARBA00022801"/>
    </source>
</evidence>
<dbReference type="SUPFAM" id="SSF56563">
    <property type="entry name" value="Major capsid protein gp5"/>
    <property type="match status" value="1"/>
</dbReference>
<dbReference type="EMBL" id="JAUYZK010000015">
    <property type="protein sequence ID" value="MDP2539743.1"/>
    <property type="molecule type" value="Genomic_DNA"/>
</dbReference>
<dbReference type="AlphaFoldDB" id="A0AA90Q3Z5"/>
<reference evidence="7" key="2">
    <citation type="submission" date="2023-07" db="EMBL/GenBank/DDBJ databases">
        <authorList>
            <person name="Aydin F."/>
            <person name="Tarhane S."/>
            <person name="Saticioglu I.B."/>
            <person name="Karakaya E."/>
            <person name="Abay S."/>
            <person name="Guran O."/>
            <person name="Bozkurt E."/>
            <person name="Uzum N."/>
            <person name="Olgun K."/>
            <person name="Jablonski D."/>
        </authorList>
    </citation>
    <scope>NUCLEOTIDE SEQUENCE</scope>
    <source>
        <strain evidence="7">Faydin-H75</strain>
    </source>
</reference>
<protein>
    <submittedName>
        <fullName evidence="8">Phage major capsid protein</fullName>
    </submittedName>
</protein>
<organism evidence="8 9">
    <name type="scientific">Helicobacter cappadocius</name>
    <dbReference type="NCBI Taxonomy" id="3063998"/>
    <lineage>
        <taxon>Bacteria</taxon>
        <taxon>Pseudomonadati</taxon>
        <taxon>Campylobacterota</taxon>
        <taxon>Epsilonproteobacteria</taxon>
        <taxon>Campylobacterales</taxon>
        <taxon>Helicobacteraceae</taxon>
        <taxon>Helicobacter</taxon>
    </lineage>
</organism>
<dbReference type="Proteomes" id="UP001177258">
    <property type="component" value="Unassembled WGS sequence"/>
</dbReference>
<dbReference type="Gene3D" id="3.30.2400.10">
    <property type="entry name" value="Major capsid protein gp5"/>
    <property type="match status" value="1"/>
</dbReference>
<evidence type="ECO:0000256" key="2">
    <source>
        <dbReference type="ARBA" id="ARBA00022612"/>
    </source>
</evidence>
<gene>
    <name evidence="7" type="ORF">Q5I04_08195</name>
    <name evidence="8" type="ORF">Q5I06_08150</name>
</gene>
<proteinExistence type="predicted"/>
<accession>A0AA90Q3Z5</accession>
<dbReference type="RefSeq" id="WP_305517721.1">
    <property type="nucleotide sequence ID" value="NZ_JAUPEV010000017.1"/>
</dbReference>
<dbReference type="InterPro" id="IPR054613">
    <property type="entry name" value="Peptidase_S78_dom"/>
</dbReference>
<evidence type="ECO:0000259" key="5">
    <source>
        <dbReference type="Pfam" id="PF04586"/>
    </source>
</evidence>
<dbReference type="Pfam" id="PF05065">
    <property type="entry name" value="Phage_capsid"/>
    <property type="match status" value="1"/>
</dbReference>
<dbReference type="GO" id="GO:0006508">
    <property type="term" value="P:proteolysis"/>
    <property type="evidence" value="ECO:0007669"/>
    <property type="project" value="UniProtKB-KW"/>
</dbReference>
<name>A0AA90Q3Z5_9HELI</name>
<reference evidence="7 9" key="3">
    <citation type="journal article" date="2024" name="Syst. Appl. Microbiol.">
        <title>Helicobacter cappadocius sp. nov., from lizards: The first psychrotrophic Helicobacter species.</title>
        <authorList>
            <person name="Aydin F."/>
            <person name="Tarhane S."/>
            <person name="Karakaya E."/>
            <person name="Abay S."/>
            <person name="Kayman T."/>
            <person name="Guran O."/>
            <person name="Bozkurt E."/>
            <person name="Uzum N."/>
            <person name="Avci A."/>
            <person name="Olgun K."/>
            <person name="Jablonski D."/>
            <person name="Guran C."/>
            <person name="Burcin Saticioglu I."/>
        </authorList>
    </citation>
    <scope>NUCLEOTIDE SEQUENCE [LARGE SCALE GENOMIC DNA]</scope>
    <source>
        <strain evidence="7">Faydin-H75</strain>
        <strain evidence="9">faydin-H76</strain>
    </source>
</reference>
<keyword evidence="4" id="KW-0378">Hydrolase</keyword>
<dbReference type="Pfam" id="PF04586">
    <property type="entry name" value="Peptidase_S78"/>
    <property type="match status" value="1"/>
</dbReference>
<keyword evidence="2" id="KW-1188">Viral release from host cell</keyword>
<evidence type="ECO:0000256" key="3">
    <source>
        <dbReference type="ARBA" id="ARBA00022670"/>
    </source>
</evidence>
<sequence>MNREFKDICFSASMAKESPINDEEMSISFMALSANPIIKREGMFEDYYISIDTDNVRWSAKNLYLDHNPSFNNSIGVIDEVKKDNEGFKVKVKFFEHIPNSKEAFLRYKAGLSNSVSVGFGEANIEEIGKLNNLPHYKIKSGEIVELSAVWLGADKKATITKFAENKNQGEKMDSQVLENKNQGEKMQQTQEKHNDDAKDIAQLAEVLGQKELALKAIAEGKSYAEFRSNLYAKVNENKQVFIQTSKTKQDQEFSLYNVITNKPEGYELEFFDRSSQKFKIPNSFYKKFDANDGGIITKSTNEGVASIEPLYYRGDKFIDLVRSTSPLLSKLDMMSGLVSVQQIPRDNTELDAVFLDEGATSNAQSLSFDHIKLTPKTLSNKVIITRRMFEMTPLALESFVLQKMVTGIRRKLEKVVLYGKNPEPITGIFNTSGVQVVDSFMKNPDFKSALKFKGLLQSADYDTSRCAFFVNAMGFTELEGTPKSINTTNVTTERTLLENNKLAGFDIYVNNLINNGDIILGDFSNSILGVWSDGIEIKTYQEQGDNLIIEGFYDIDFALKRNNAFVISKISK</sequence>
<evidence type="ECO:0000313" key="8">
    <source>
        <dbReference type="EMBL" id="MDP2539743.1"/>
    </source>
</evidence>
<evidence type="ECO:0000313" key="10">
    <source>
        <dbReference type="Proteomes" id="UP001240777"/>
    </source>
</evidence>